<feature type="transmembrane region" description="Helical" evidence="3">
    <location>
        <begin position="313"/>
        <end position="342"/>
    </location>
</feature>
<dbReference type="Proteomes" id="UP000503336">
    <property type="component" value="Chromosome"/>
</dbReference>
<keyword evidence="3" id="KW-1133">Transmembrane helix</keyword>
<keyword evidence="3" id="KW-0812">Transmembrane</keyword>
<keyword evidence="5" id="KW-1185">Reference proteome</keyword>
<keyword evidence="1 2" id="KW-0808">Transferase</keyword>
<dbReference type="GO" id="GO:0016020">
    <property type="term" value="C:membrane"/>
    <property type="evidence" value="ECO:0007669"/>
    <property type="project" value="InterPro"/>
</dbReference>
<evidence type="ECO:0000313" key="5">
    <source>
        <dbReference type="Proteomes" id="UP000503336"/>
    </source>
</evidence>
<dbReference type="Gene3D" id="1.20.120.1760">
    <property type="match status" value="1"/>
</dbReference>
<dbReference type="Pfam" id="PF01066">
    <property type="entry name" value="CDP-OH_P_transf"/>
    <property type="match status" value="1"/>
</dbReference>
<dbReference type="InterPro" id="IPR048254">
    <property type="entry name" value="CDP_ALCOHOL_P_TRANSF_CS"/>
</dbReference>
<feature type="transmembrane region" description="Helical" evidence="3">
    <location>
        <begin position="265"/>
        <end position="286"/>
    </location>
</feature>
<dbReference type="AlphaFoldDB" id="A0A7L5C1L4"/>
<name>A0A7L5C1L4_9RHOB</name>
<dbReference type="PROSITE" id="PS00379">
    <property type="entry name" value="CDP_ALCOHOL_P_TRANSF"/>
    <property type="match status" value="1"/>
</dbReference>
<gene>
    <name evidence="4" type="ORF">G5B40_11620</name>
</gene>
<dbReference type="InterPro" id="IPR000462">
    <property type="entry name" value="CDP-OH_P_trans"/>
</dbReference>
<keyword evidence="3" id="KW-0472">Membrane</keyword>
<evidence type="ECO:0000256" key="3">
    <source>
        <dbReference type="SAM" id="Phobius"/>
    </source>
</evidence>
<dbReference type="KEGG" id="hdh:G5B40_11620"/>
<proteinExistence type="inferred from homology"/>
<accession>A0A7L5C1L4</accession>
<dbReference type="GO" id="GO:0008654">
    <property type="term" value="P:phospholipid biosynthetic process"/>
    <property type="evidence" value="ECO:0007669"/>
    <property type="project" value="InterPro"/>
</dbReference>
<evidence type="ECO:0000313" key="4">
    <source>
        <dbReference type="EMBL" id="QIE56044.1"/>
    </source>
</evidence>
<dbReference type="RefSeq" id="WP_165098750.1">
    <property type="nucleotide sequence ID" value="NZ_CP049056.1"/>
</dbReference>
<dbReference type="InterPro" id="IPR043130">
    <property type="entry name" value="CDP-OH_PTrfase_TM_dom"/>
</dbReference>
<organism evidence="4 5">
    <name type="scientific">Pikeienuella piscinae</name>
    <dbReference type="NCBI Taxonomy" id="2748098"/>
    <lineage>
        <taxon>Bacteria</taxon>
        <taxon>Pseudomonadati</taxon>
        <taxon>Pseudomonadota</taxon>
        <taxon>Alphaproteobacteria</taxon>
        <taxon>Rhodobacterales</taxon>
        <taxon>Paracoccaceae</taxon>
        <taxon>Pikeienuella</taxon>
    </lineage>
</organism>
<protein>
    <submittedName>
        <fullName evidence="4">CDP-alcohol phosphatidyltransferase family protein</fullName>
    </submittedName>
</protein>
<sequence length="366" mass="38690">MPATRQTAFIAGESAARVFGLTPRERLTRQALQAGVDITSDPAEAGVILSGAHVYGAGVISALASAAPGTALSDNTGAFAGSRTVDGARDAARIAAGAAAPAGALSGAGLAGRYDKALRKRADPMTNRVIAGEEKPAEQEIFDATYKGVTDFVTKHVWPVPALAAVRFCVRFGITPNQVTLASLALVLLTFWLFWTGSFAIGVVVAWAMTFLDTVDGKLARATLTSSRFGDVLDHGIDLIHPPFWWWAWWVGLGGTDAGLNDGGLALGVILAGYVLQRVMEGIFIARFGIHMHIWRPFDSFFRKITARRNPNLAILTVAVLLGAPDAGFVAVALWVFVGLIVHGAQIAQGLFAAKRGPITSWLAED</sequence>
<feature type="transmembrane region" description="Helical" evidence="3">
    <location>
        <begin position="181"/>
        <end position="209"/>
    </location>
</feature>
<evidence type="ECO:0000256" key="1">
    <source>
        <dbReference type="ARBA" id="ARBA00022679"/>
    </source>
</evidence>
<dbReference type="GO" id="GO:0016780">
    <property type="term" value="F:phosphotransferase activity, for other substituted phosphate groups"/>
    <property type="evidence" value="ECO:0007669"/>
    <property type="project" value="InterPro"/>
</dbReference>
<comment type="similarity">
    <text evidence="2">Belongs to the CDP-alcohol phosphatidyltransferase class-I family.</text>
</comment>
<reference evidence="4 5" key="1">
    <citation type="submission" date="2020-02" db="EMBL/GenBank/DDBJ databases">
        <title>complete genome sequence of Rhodobacteraceae bacterium.</title>
        <authorList>
            <person name="Park J."/>
            <person name="Kim Y.-S."/>
            <person name="Kim K.-H."/>
        </authorList>
    </citation>
    <scope>NUCLEOTIDE SEQUENCE [LARGE SCALE GENOMIC DNA]</scope>
    <source>
        <strain evidence="4 5">RR4-56</strain>
    </source>
</reference>
<dbReference type="EMBL" id="CP049056">
    <property type="protein sequence ID" value="QIE56044.1"/>
    <property type="molecule type" value="Genomic_DNA"/>
</dbReference>
<evidence type="ECO:0000256" key="2">
    <source>
        <dbReference type="RuleBase" id="RU003750"/>
    </source>
</evidence>